<proteinExistence type="predicted"/>
<dbReference type="PANTHER" id="PTHR35046:SF9">
    <property type="entry name" value="RNA-DIRECTED DNA POLYMERASE"/>
    <property type="match status" value="1"/>
</dbReference>
<dbReference type="PANTHER" id="PTHR35046">
    <property type="entry name" value="ZINC KNUCKLE (CCHC-TYPE) FAMILY PROTEIN"/>
    <property type="match status" value="1"/>
</dbReference>
<gene>
    <name evidence="2" type="ORF">G2W53_044568</name>
</gene>
<evidence type="ECO:0000256" key="1">
    <source>
        <dbReference type="SAM" id="MobiDB-lite"/>
    </source>
</evidence>
<accession>A0A834SDK0</accession>
<sequence>MELQNFVEMEELVNLAMKVEKQQKQRNSARSSLSSNNNWRSKWSKFDEKKKGFNSGSKEKVEEVNKGKGRSTSIQQVTRRALNLNVKEESLEQRENIFHTKCLVSGKVCSMIINEGSCTNVASAYMVDKLELNDSGEVKVTKQVVVPFSIGKYTFEINGRKITLSPMTTSEIYQDQLKGQGKLSKRHAKWVEYLESFPYVIKYKQGKDNVVADALSRRYALISMLSSKLLGFELLKELYAHDSDFVDLYHACEHAAFNKFYRHDGFLFKNKQLCTPVCFVKELLVREAHSGGLMGHFGVQKTLDMLNEHFLLAKHEKRC</sequence>
<name>A0A834SDK0_9FABA</name>
<reference evidence="2" key="1">
    <citation type="submission" date="2020-09" db="EMBL/GenBank/DDBJ databases">
        <title>Genome-Enabled Discovery of Anthraquinone Biosynthesis in Senna tora.</title>
        <authorList>
            <person name="Kang S.-H."/>
            <person name="Pandey R.P."/>
            <person name="Lee C.-M."/>
            <person name="Sim J.-S."/>
            <person name="Jeong J.-T."/>
            <person name="Choi B.-S."/>
            <person name="Jung M."/>
            <person name="Ginzburg D."/>
            <person name="Zhao K."/>
            <person name="Won S.Y."/>
            <person name="Oh T.-J."/>
            <person name="Yu Y."/>
            <person name="Kim N.-H."/>
            <person name="Lee O.R."/>
            <person name="Lee T.-H."/>
            <person name="Bashyal P."/>
            <person name="Kim T.-S."/>
            <person name="Lee W.-H."/>
            <person name="Kawkins C."/>
            <person name="Kim C.-K."/>
            <person name="Kim J.S."/>
            <person name="Ahn B.O."/>
            <person name="Rhee S.Y."/>
            <person name="Sohng J.K."/>
        </authorList>
    </citation>
    <scope>NUCLEOTIDE SEQUENCE</scope>
    <source>
        <tissue evidence="2">Leaf</tissue>
    </source>
</reference>
<dbReference type="EMBL" id="JAAIUW010000103">
    <property type="protein sequence ID" value="KAF7800936.1"/>
    <property type="molecule type" value="Genomic_DNA"/>
</dbReference>
<protein>
    <submittedName>
        <fullName evidence="2">Transposon Ty3-G Gag-Pol polyprotein</fullName>
    </submittedName>
</protein>
<keyword evidence="3" id="KW-1185">Reference proteome</keyword>
<dbReference type="OrthoDB" id="1933708at2759"/>
<feature type="compositionally biased region" description="Low complexity" evidence="1">
    <location>
        <begin position="26"/>
        <end position="41"/>
    </location>
</feature>
<dbReference type="Proteomes" id="UP000634136">
    <property type="component" value="Unassembled WGS sequence"/>
</dbReference>
<organism evidence="2 3">
    <name type="scientific">Senna tora</name>
    <dbReference type="NCBI Taxonomy" id="362788"/>
    <lineage>
        <taxon>Eukaryota</taxon>
        <taxon>Viridiplantae</taxon>
        <taxon>Streptophyta</taxon>
        <taxon>Embryophyta</taxon>
        <taxon>Tracheophyta</taxon>
        <taxon>Spermatophyta</taxon>
        <taxon>Magnoliopsida</taxon>
        <taxon>eudicotyledons</taxon>
        <taxon>Gunneridae</taxon>
        <taxon>Pentapetalae</taxon>
        <taxon>rosids</taxon>
        <taxon>fabids</taxon>
        <taxon>Fabales</taxon>
        <taxon>Fabaceae</taxon>
        <taxon>Caesalpinioideae</taxon>
        <taxon>Cassia clade</taxon>
        <taxon>Senna</taxon>
    </lineage>
</organism>
<dbReference type="Gene3D" id="1.10.340.70">
    <property type="match status" value="1"/>
</dbReference>
<comment type="caution">
    <text evidence="2">The sequence shown here is derived from an EMBL/GenBank/DDBJ whole genome shotgun (WGS) entry which is preliminary data.</text>
</comment>
<feature type="region of interest" description="Disordered" evidence="1">
    <location>
        <begin position="20"/>
        <end position="72"/>
    </location>
</feature>
<evidence type="ECO:0000313" key="2">
    <source>
        <dbReference type="EMBL" id="KAF7800936.1"/>
    </source>
</evidence>
<feature type="compositionally biased region" description="Basic and acidic residues" evidence="1">
    <location>
        <begin position="44"/>
        <end position="66"/>
    </location>
</feature>
<dbReference type="AlphaFoldDB" id="A0A834SDK0"/>
<evidence type="ECO:0000313" key="3">
    <source>
        <dbReference type="Proteomes" id="UP000634136"/>
    </source>
</evidence>